<dbReference type="GO" id="GO:0005737">
    <property type="term" value="C:cytoplasm"/>
    <property type="evidence" value="ECO:0007669"/>
    <property type="project" value="TreeGrafter"/>
</dbReference>
<dbReference type="Proteomes" id="UP000433876">
    <property type="component" value="Unassembled WGS sequence"/>
</dbReference>
<dbReference type="PROSITE" id="PS50302">
    <property type="entry name" value="PUM"/>
    <property type="match status" value="7"/>
</dbReference>
<feature type="region of interest" description="Disordered" evidence="4">
    <location>
        <begin position="174"/>
        <end position="197"/>
    </location>
</feature>
<feature type="region of interest" description="Disordered" evidence="4">
    <location>
        <begin position="768"/>
        <end position="830"/>
    </location>
</feature>
<feature type="repeat" description="Pumilio" evidence="3">
    <location>
        <begin position="490"/>
        <end position="522"/>
    </location>
</feature>
<evidence type="ECO:0000259" key="5">
    <source>
        <dbReference type="PROSITE" id="PS50303"/>
    </source>
</evidence>
<dbReference type="Pfam" id="PF00806">
    <property type="entry name" value="PUF"/>
    <property type="match status" value="7"/>
</dbReference>
<comment type="function">
    <text evidence="2">RNA-binding nucleolar protein required for pre-rRNA processing. Involved in production of 18S rRNA and assembly of small ribosomal subunit.</text>
</comment>
<dbReference type="PANTHER" id="PTHR12537">
    <property type="entry name" value="RNA BINDING PROTEIN PUMILIO-RELATED"/>
    <property type="match status" value="1"/>
</dbReference>
<dbReference type="GO" id="GO:0000288">
    <property type="term" value="P:nuclear-transcribed mRNA catabolic process, deadenylation-dependent decay"/>
    <property type="evidence" value="ECO:0007669"/>
    <property type="project" value="TreeGrafter"/>
</dbReference>
<evidence type="ECO:0000256" key="1">
    <source>
        <dbReference type="ARBA" id="ARBA00022737"/>
    </source>
</evidence>
<reference evidence="6 7" key="1">
    <citation type="submission" date="2017-07" db="EMBL/GenBank/DDBJ databases">
        <title>Genome sequence of the Sordaria macrospora wild type strain R19027.</title>
        <authorList>
            <person name="Nowrousian M."/>
            <person name="Teichert I."/>
            <person name="Kueck U."/>
        </authorList>
    </citation>
    <scope>NUCLEOTIDE SEQUENCE [LARGE SCALE GENOMIC DNA]</scope>
    <source>
        <strain evidence="6 7">R19027</strain>
        <tissue evidence="6">Mycelium</tissue>
    </source>
</reference>
<feature type="region of interest" description="Disordered" evidence="4">
    <location>
        <begin position="55"/>
        <end position="98"/>
    </location>
</feature>
<dbReference type="Gene3D" id="1.25.10.10">
    <property type="entry name" value="Leucine-rich Repeat Variant"/>
    <property type="match status" value="1"/>
</dbReference>
<dbReference type="PROSITE" id="PS50303">
    <property type="entry name" value="PUM_HD"/>
    <property type="match status" value="1"/>
</dbReference>
<feature type="repeat" description="Pumilio" evidence="3">
    <location>
        <begin position="451"/>
        <end position="489"/>
    </location>
</feature>
<dbReference type="InterPro" id="IPR016024">
    <property type="entry name" value="ARM-type_fold"/>
</dbReference>
<dbReference type="VEuPathDB" id="FungiDB:SMAC_05344"/>
<dbReference type="InterPro" id="IPR001313">
    <property type="entry name" value="Pumilio_RNA-bd_rpt"/>
</dbReference>
<comment type="caution">
    <text evidence="6">The sequence shown here is derived from an EMBL/GenBank/DDBJ whole genome shotgun (WGS) entry which is preliminary data.</text>
</comment>
<feature type="compositionally biased region" description="Basic and acidic residues" evidence="4">
    <location>
        <begin position="318"/>
        <end position="332"/>
    </location>
</feature>
<dbReference type="EMBL" id="NMPR01000031">
    <property type="protein sequence ID" value="KAA8633820.1"/>
    <property type="molecule type" value="Genomic_DNA"/>
</dbReference>
<name>A0A8S8ZXY8_SORMA</name>
<dbReference type="InterPro" id="IPR011989">
    <property type="entry name" value="ARM-like"/>
</dbReference>
<dbReference type="OMA" id="THKHASN"/>
<dbReference type="InterPro" id="IPR033133">
    <property type="entry name" value="PUM-HD"/>
</dbReference>
<feature type="repeat" description="Pumilio" evidence="3">
    <location>
        <begin position="415"/>
        <end position="450"/>
    </location>
</feature>
<protein>
    <recommendedName>
        <fullName evidence="5">PUM-HD domain-containing protein</fullName>
    </recommendedName>
</protein>
<dbReference type="CDD" id="cd07920">
    <property type="entry name" value="Pumilio"/>
    <property type="match status" value="1"/>
</dbReference>
<dbReference type="SMART" id="SM00025">
    <property type="entry name" value="Pumilio"/>
    <property type="match status" value="8"/>
</dbReference>
<feature type="compositionally biased region" description="Polar residues" evidence="4">
    <location>
        <begin position="809"/>
        <end position="820"/>
    </location>
</feature>
<gene>
    <name evidence="6" type="ORF">SMACR_05344</name>
</gene>
<feature type="compositionally biased region" description="Low complexity" evidence="4">
    <location>
        <begin position="307"/>
        <end position="317"/>
    </location>
</feature>
<feature type="compositionally biased region" description="Low complexity" evidence="4">
    <location>
        <begin position="333"/>
        <end position="343"/>
    </location>
</feature>
<feature type="compositionally biased region" description="Polar residues" evidence="4">
    <location>
        <begin position="64"/>
        <end position="96"/>
    </location>
</feature>
<sequence>MSPNKSPNMGRGPGPRGGFPPFRPENNPNNHSSNLHNHPQRASFEYVPSIWSSPNVVSEAGDRPSSTSSGSNDWSYSYPNQMVHTRNGTNGSSPKTSVPPGLSYQLGGMNSSMRRPSHDHGFGILEQAGERAGAGAFNIASSGPSESTERHELSLQLFDATQLSHRSSVVPTTSSFSQTWKSNNRGSVGDGGVQTSASWLPQRPLAEIPDTSTERPVFPSNPWNNSSPSVAASARPFTPASPTTWNGESVNGFQAGNGFSNGNGFANGSGFADSVGLPTGNRFQSDNAFHQNSGFTINNFTNFGSGQHSRSSFSQTQSRRDYSTPTNFDRRASSQSFSQQPQPTSNVPIDPVLFQQQLQMYNMATNLGMGAAYPHPSLPTNGLVMGAMGSGSVQNAKLREYLNSRNAPQKWDLKQIQGSIADFAADRTGSRFIQEKLQSASSEEKTFVFQELYDELIPLMTDVYGNYVVQKFFEHGTQEQKTKMALVIKDNMLRLSENKYGCRVVQKALDNIFSNYKVELVSELRGHIDKLNKSQEGNHVIQMIIKLLPRENIGFIYDSFRGPGKVMELALNQYACRVIQRTLEHGNEEDRLYLVSELHKGAHTLITDAYGNYVAQHIIEAGKSEDRARMIATVMSQAVALSTHKHASNVVEKCIKYGTPEDVRRIRDMFFNPQDGVGGYSSEQQSPDSFLRYLMLDHFANYVIHKLVKHSTFVIEEQQFFVDTLEPKINELLKNHKGLDERQRNALKKFQGIINELRKDIEKKEKLAKNGNSTPPSLGPASPSLHITSALPTPDGGSEPNSPLDLGMTPTTNATSSAGSANGDGKQSMDVNVTTVNGKLNTSEAFAQLQIRENNA</sequence>
<accession>A0A8S8ZXY8</accession>
<feature type="compositionally biased region" description="Low complexity" evidence="4">
    <location>
        <begin position="24"/>
        <end position="37"/>
    </location>
</feature>
<dbReference type="GO" id="GO:0003730">
    <property type="term" value="F:mRNA 3'-UTR binding"/>
    <property type="evidence" value="ECO:0007669"/>
    <property type="project" value="TreeGrafter"/>
</dbReference>
<feature type="repeat" description="Pumilio" evidence="3">
    <location>
        <begin position="523"/>
        <end position="558"/>
    </location>
</feature>
<dbReference type="PANTHER" id="PTHR12537:SF12">
    <property type="entry name" value="MATERNAL PROTEIN PUMILIO"/>
    <property type="match status" value="1"/>
</dbReference>
<feature type="domain" description="PUM-HD" evidence="5">
    <location>
        <begin position="393"/>
        <end position="751"/>
    </location>
</feature>
<feature type="region of interest" description="Disordered" evidence="4">
    <location>
        <begin position="306"/>
        <end position="347"/>
    </location>
</feature>
<evidence type="ECO:0000256" key="2">
    <source>
        <dbReference type="ARBA" id="ARBA00024893"/>
    </source>
</evidence>
<feature type="repeat" description="Pumilio" evidence="3">
    <location>
        <begin position="559"/>
        <end position="596"/>
    </location>
</feature>
<dbReference type="InterPro" id="IPR033712">
    <property type="entry name" value="Pumilio_RNA-bd"/>
</dbReference>
<evidence type="ECO:0000313" key="6">
    <source>
        <dbReference type="EMBL" id="KAA8633820.1"/>
    </source>
</evidence>
<feature type="region of interest" description="Disordered" evidence="4">
    <location>
        <begin position="1"/>
        <end position="41"/>
    </location>
</feature>
<dbReference type="AlphaFoldDB" id="A0A8S8ZXY8"/>
<feature type="compositionally biased region" description="Polar residues" evidence="4">
    <location>
        <begin position="174"/>
        <end position="186"/>
    </location>
</feature>
<organism evidence="6 7">
    <name type="scientific">Sordaria macrospora</name>
    <dbReference type="NCBI Taxonomy" id="5147"/>
    <lineage>
        <taxon>Eukaryota</taxon>
        <taxon>Fungi</taxon>
        <taxon>Dikarya</taxon>
        <taxon>Ascomycota</taxon>
        <taxon>Pezizomycotina</taxon>
        <taxon>Sordariomycetes</taxon>
        <taxon>Sordariomycetidae</taxon>
        <taxon>Sordariales</taxon>
        <taxon>Sordariaceae</taxon>
        <taxon>Sordaria</taxon>
    </lineage>
</organism>
<feature type="repeat" description="Pumilio" evidence="3">
    <location>
        <begin position="633"/>
        <end position="668"/>
    </location>
</feature>
<feature type="repeat" description="Pumilio" evidence="3">
    <location>
        <begin position="597"/>
        <end position="632"/>
    </location>
</feature>
<evidence type="ECO:0000313" key="7">
    <source>
        <dbReference type="Proteomes" id="UP000433876"/>
    </source>
</evidence>
<evidence type="ECO:0000256" key="3">
    <source>
        <dbReference type="PROSITE-ProRule" id="PRU00317"/>
    </source>
</evidence>
<evidence type="ECO:0000256" key="4">
    <source>
        <dbReference type="SAM" id="MobiDB-lite"/>
    </source>
</evidence>
<dbReference type="SUPFAM" id="SSF48371">
    <property type="entry name" value="ARM repeat"/>
    <property type="match status" value="1"/>
</dbReference>
<keyword evidence="1" id="KW-0677">Repeat</keyword>
<proteinExistence type="predicted"/>